<organism evidence="1 2">
    <name type="scientific">Cricetulus griseus</name>
    <name type="common">Chinese hamster</name>
    <name type="synonym">Cricetulus barabensis griseus</name>
    <dbReference type="NCBI Taxonomy" id="10029"/>
    <lineage>
        <taxon>Eukaryota</taxon>
        <taxon>Metazoa</taxon>
        <taxon>Chordata</taxon>
        <taxon>Craniata</taxon>
        <taxon>Vertebrata</taxon>
        <taxon>Euteleostomi</taxon>
        <taxon>Mammalia</taxon>
        <taxon>Eutheria</taxon>
        <taxon>Euarchontoglires</taxon>
        <taxon>Glires</taxon>
        <taxon>Rodentia</taxon>
        <taxon>Myomorpha</taxon>
        <taxon>Muroidea</taxon>
        <taxon>Cricetidae</taxon>
        <taxon>Cricetinae</taxon>
        <taxon>Cricetulus</taxon>
    </lineage>
</organism>
<protein>
    <submittedName>
        <fullName evidence="1">Uncharacterized protein</fullName>
    </submittedName>
</protein>
<dbReference type="EMBL" id="JH000120">
    <property type="protein sequence ID" value="EGV94751.1"/>
    <property type="molecule type" value="Genomic_DNA"/>
</dbReference>
<sequence length="107" mass="12565">MHEYVVIILNICVTGITYQSIDFIRLFVHHQQCGLVSTLPNHFHHTVMIKVFHRLAIDSNYQVIVLQASCLCWASRFYVLDDLTYPPHTKQSYQKGPQASKLWDFWV</sequence>
<evidence type="ECO:0000313" key="1">
    <source>
        <dbReference type="EMBL" id="EGV94751.1"/>
    </source>
</evidence>
<accession>G3H2R5</accession>
<dbReference type="InParanoid" id="G3H2R5"/>
<name>G3H2R5_CRIGR</name>
<evidence type="ECO:0000313" key="2">
    <source>
        <dbReference type="Proteomes" id="UP000001075"/>
    </source>
</evidence>
<reference evidence="2" key="1">
    <citation type="journal article" date="2011" name="Nat. Biotechnol.">
        <title>The genomic sequence of the Chinese hamster ovary (CHO)-K1 cell line.</title>
        <authorList>
            <person name="Xu X."/>
            <person name="Nagarajan H."/>
            <person name="Lewis N.E."/>
            <person name="Pan S."/>
            <person name="Cai Z."/>
            <person name="Liu X."/>
            <person name="Chen W."/>
            <person name="Xie M."/>
            <person name="Wang W."/>
            <person name="Hammond S."/>
            <person name="Andersen M.R."/>
            <person name="Neff N."/>
            <person name="Passarelli B."/>
            <person name="Koh W."/>
            <person name="Fan H.C."/>
            <person name="Wang J."/>
            <person name="Gui Y."/>
            <person name="Lee K.H."/>
            <person name="Betenbaugh M.J."/>
            <person name="Quake S.R."/>
            <person name="Famili I."/>
            <person name="Palsson B.O."/>
            <person name="Wang J."/>
        </authorList>
    </citation>
    <scope>NUCLEOTIDE SEQUENCE [LARGE SCALE GENOMIC DNA]</scope>
    <source>
        <strain evidence="2">CHO K1 cell line</strain>
    </source>
</reference>
<dbReference type="Proteomes" id="UP000001075">
    <property type="component" value="Unassembled WGS sequence"/>
</dbReference>
<dbReference type="AlphaFoldDB" id="G3H2R5"/>
<gene>
    <name evidence="1" type="ORF">I79_004484</name>
</gene>
<proteinExistence type="predicted"/>